<evidence type="ECO:0000313" key="3">
    <source>
        <dbReference type="Proteomes" id="UP001229421"/>
    </source>
</evidence>
<dbReference type="EMBL" id="JAUHHV010000010">
    <property type="protein sequence ID" value="KAK1409522.1"/>
    <property type="molecule type" value="Genomic_DNA"/>
</dbReference>
<evidence type="ECO:0000256" key="1">
    <source>
        <dbReference type="SAM" id="MobiDB-lite"/>
    </source>
</evidence>
<dbReference type="AlphaFoldDB" id="A0AAD8JRY3"/>
<feature type="region of interest" description="Disordered" evidence="1">
    <location>
        <begin position="81"/>
        <end position="117"/>
    </location>
</feature>
<proteinExistence type="predicted"/>
<feature type="compositionally biased region" description="Low complexity" evidence="1">
    <location>
        <begin position="91"/>
        <end position="117"/>
    </location>
</feature>
<comment type="caution">
    <text evidence="2">The sequence shown here is derived from an EMBL/GenBank/DDBJ whole genome shotgun (WGS) entry which is preliminary data.</text>
</comment>
<reference evidence="2" key="1">
    <citation type="journal article" date="2023" name="bioRxiv">
        <title>Improved chromosome-level genome assembly for marigold (Tagetes erecta).</title>
        <authorList>
            <person name="Jiang F."/>
            <person name="Yuan L."/>
            <person name="Wang S."/>
            <person name="Wang H."/>
            <person name="Xu D."/>
            <person name="Wang A."/>
            <person name="Fan W."/>
        </authorList>
    </citation>
    <scope>NUCLEOTIDE SEQUENCE</scope>
    <source>
        <strain evidence="2">WSJ</strain>
        <tissue evidence="2">Leaf</tissue>
    </source>
</reference>
<accession>A0AAD8JRY3</accession>
<gene>
    <name evidence="2" type="ORF">QVD17_36048</name>
</gene>
<name>A0AAD8JRY3_TARER</name>
<keyword evidence="3" id="KW-1185">Reference proteome</keyword>
<protein>
    <submittedName>
        <fullName evidence="2">Uncharacterized protein</fullName>
    </submittedName>
</protein>
<organism evidence="2 3">
    <name type="scientific">Tagetes erecta</name>
    <name type="common">African marigold</name>
    <dbReference type="NCBI Taxonomy" id="13708"/>
    <lineage>
        <taxon>Eukaryota</taxon>
        <taxon>Viridiplantae</taxon>
        <taxon>Streptophyta</taxon>
        <taxon>Embryophyta</taxon>
        <taxon>Tracheophyta</taxon>
        <taxon>Spermatophyta</taxon>
        <taxon>Magnoliopsida</taxon>
        <taxon>eudicotyledons</taxon>
        <taxon>Gunneridae</taxon>
        <taxon>Pentapetalae</taxon>
        <taxon>asterids</taxon>
        <taxon>campanulids</taxon>
        <taxon>Asterales</taxon>
        <taxon>Asteraceae</taxon>
        <taxon>Asteroideae</taxon>
        <taxon>Heliantheae alliance</taxon>
        <taxon>Tageteae</taxon>
        <taxon>Tagetes</taxon>
    </lineage>
</organism>
<dbReference type="Proteomes" id="UP001229421">
    <property type="component" value="Unassembled WGS sequence"/>
</dbReference>
<evidence type="ECO:0000313" key="2">
    <source>
        <dbReference type="EMBL" id="KAK1409522.1"/>
    </source>
</evidence>
<sequence>MSTLHKPCADIVVQTVCFLEDVSLKKSARPLSGIDLDQPLLRSSKVCRGGLNNITLYHHPLSTTTIPVYHTTTHHCPPPPLTVHHHHHHPPLSLSTTIQYSQPSPLSTTPPLSTTTTTHHCPLPLTVNSWMSHTLTSESSKYTLDITSQTFDQRSVLRISVIRLNCFGG</sequence>